<reference evidence="9" key="1">
    <citation type="journal article" date="2019" name="Int. J. Syst. Evol. Microbiol.">
        <title>The Global Catalogue of Microorganisms (GCM) 10K type strain sequencing project: providing services to taxonomists for standard genome sequencing and annotation.</title>
        <authorList>
            <consortium name="The Broad Institute Genomics Platform"/>
            <consortium name="The Broad Institute Genome Sequencing Center for Infectious Disease"/>
            <person name="Wu L."/>
            <person name="Ma J."/>
        </authorList>
    </citation>
    <scope>NUCLEOTIDE SEQUENCE [LARGE SCALE GENOMIC DNA]</scope>
    <source>
        <strain evidence="9">PCU 280</strain>
    </source>
</reference>
<dbReference type="Proteomes" id="UP001596233">
    <property type="component" value="Unassembled WGS sequence"/>
</dbReference>
<feature type="transmembrane region" description="Helical" evidence="6">
    <location>
        <begin position="332"/>
        <end position="353"/>
    </location>
</feature>
<dbReference type="Pfam" id="PF12698">
    <property type="entry name" value="ABC2_membrane_3"/>
    <property type="match status" value="1"/>
</dbReference>
<organism evidence="8 9">
    <name type="scientific">Paenibacillus septentrionalis</name>
    <dbReference type="NCBI Taxonomy" id="429342"/>
    <lineage>
        <taxon>Bacteria</taxon>
        <taxon>Bacillati</taxon>
        <taxon>Bacillota</taxon>
        <taxon>Bacilli</taxon>
        <taxon>Bacillales</taxon>
        <taxon>Paenibacillaceae</taxon>
        <taxon>Paenibacillus</taxon>
    </lineage>
</organism>
<accession>A0ABW1V4S4</accession>
<feature type="transmembrane region" description="Helical" evidence="6">
    <location>
        <begin position="385"/>
        <end position="405"/>
    </location>
</feature>
<feature type="transmembrane region" description="Helical" evidence="6">
    <location>
        <begin position="21"/>
        <end position="43"/>
    </location>
</feature>
<keyword evidence="5 6" id="KW-0472">Membrane</keyword>
<dbReference type="InterPro" id="IPR013525">
    <property type="entry name" value="ABC2_TM"/>
</dbReference>
<dbReference type="InterPro" id="IPR051449">
    <property type="entry name" value="ABC-2_transporter_component"/>
</dbReference>
<dbReference type="RefSeq" id="WP_379234996.1">
    <property type="nucleotide sequence ID" value="NZ_JBHSTE010000004.1"/>
</dbReference>
<dbReference type="PANTHER" id="PTHR30294:SF29">
    <property type="entry name" value="MULTIDRUG ABC TRANSPORTER PERMEASE YBHS-RELATED"/>
    <property type="match status" value="1"/>
</dbReference>
<evidence type="ECO:0000256" key="5">
    <source>
        <dbReference type="ARBA" id="ARBA00023136"/>
    </source>
</evidence>
<dbReference type="EMBL" id="JBHSTE010000004">
    <property type="protein sequence ID" value="MFC6333478.1"/>
    <property type="molecule type" value="Genomic_DNA"/>
</dbReference>
<comment type="subcellular location">
    <subcellularLocation>
        <location evidence="1">Cell membrane</location>
        <topology evidence="1">Multi-pass membrane protein</topology>
    </subcellularLocation>
</comment>
<keyword evidence="3 6" id="KW-0812">Transmembrane</keyword>
<dbReference type="PANTHER" id="PTHR30294">
    <property type="entry name" value="MEMBRANE COMPONENT OF ABC TRANSPORTER YHHJ-RELATED"/>
    <property type="match status" value="1"/>
</dbReference>
<evidence type="ECO:0000313" key="9">
    <source>
        <dbReference type="Proteomes" id="UP001596233"/>
    </source>
</evidence>
<evidence type="ECO:0000256" key="4">
    <source>
        <dbReference type="ARBA" id="ARBA00022989"/>
    </source>
</evidence>
<evidence type="ECO:0000256" key="2">
    <source>
        <dbReference type="ARBA" id="ARBA00022475"/>
    </source>
</evidence>
<name>A0ABW1V4S4_9BACL</name>
<keyword evidence="2" id="KW-1003">Cell membrane</keyword>
<gene>
    <name evidence="8" type="ORF">ACFP56_12685</name>
</gene>
<evidence type="ECO:0000256" key="1">
    <source>
        <dbReference type="ARBA" id="ARBA00004651"/>
    </source>
</evidence>
<protein>
    <submittedName>
        <fullName evidence="8">ABC transporter permease</fullName>
    </submittedName>
</protein>
<feature type="transmembrane region" description="Helical" evidence="6">
    <location>
        <begin position="268"/>
        <end position="292"/>
    </location>
</feature>
<comment type="caution">
    <text evidence="8">The sequence shown here is derived from an EMBL/GenBank/DDBJ whole genome shotgun (WGS) entry which is preliminary data.</text>
</comment>
<feature type="domain" description="ABC-2 type transporter transmembrane" evidence="7">
    <location>
        <begin position="19"/>
        <end position="405"/>
    </location>
</feature>
<keyword evidence="9" id="KW-1185">Reference proteome</keyword>
<keyword evidence="4 6" id="KW-1133">Transmembrane helix</keyword>
<evidence type="ECO:0000256" key="3">
    <source>
        <dbReference type="ARBA" id="ARBA00022692"/>
    </source>
</evidence>
<evidence type="ECO:0000256" key="6">
    <source>
        <dbReference type="SAM" id="Phobius"/>
    </source>
</evidence>
<feature type="transmembrane region" description="Helical" evidence="6">
    <location>
        <begin position="218"/>
        <end position="238"/>
    </location>
</feature>
<evidence type="ECO:0000259" key="7">
    <source>
        <dbReference type="Pfam" id="PF12698"/>
    </source>
</evidence>
<feature type="transmembrane region" description="Helical" evidence="6">
    <location>
        <begin position="298"/>
        <end position="320"/>
    </location>
</feature>
<proteinExistence type="predicted"/>
<evidence type="ECO:0000313" key="8">
    <source>
        <dbReference type="EMBL" id="MFC6333478.1"/>
    </source>
</evidence>
<dbReference type="Gene3D" id="3.40.1710.10">
    <property type="entry name" value="abc type-2 transporter like domain"/>
    <property type="match status" value="1"/>
</dbReference>
<sequence length="416" mass="46419">MLSIWIFLKDVSLMLRDKRALLTLIVMPLVLIAILGTASSNLFRVENESLDQAIISYPLAVVDLDRTESSRKIVDEFLLLYLQDYIEPTVMSREEADQALDNHAIEQLLLIPRGFEQAAKSSKQATVQLITKGDSSILLSILRSRFQQYNLAQAGTEGVTEVLLEYYEELLNDQKLRFGAEGGTRHITLWQDPREVPQQAASIIKENVKGEGRTVDSFQYYAVAMGVMFLLMTVVSLVRTMIREKNDMVFDRQLITLLQTWQYLHGKFFGMVVISMLQLTVIVGGTALLFGVDWGDSLAGLLLTMISFTISTSGLVVFVGSLIKTEAIFSHVGMIGTQLLAALGGSFVPFFLFPDWMIMLTKVIPNALALQMFIELMTGGTSADIWQEALTVTVVGLVLMTIAWIRLSHKRGADHI</sequence>